<proteinExistence type="predicted"/>
<organism evidence="2 3">
    <name type="scientific">Sphenostylis stenocarpa</name>
    <dbReference type="NCBI Taxonomy" id="92480"/>
    <lineage>
        <taxon>Eukaryota</taxon>
        <taxon>Viridiplantae</taxon>
        <taxon>Streptophyta</taxon>
        <taxon>Embryophyta</taxon>
        <taxon>Tracheophyta</taxon>
        <taxon>Spermatophyta</taxon>
        <taxon>Magnoliopsida</taxon>
        <taxon>eudicotyledons</taxon>
        <taxon>Gunneridae</taxon>
        <taxon>Pentapetalae</taxon>
        <taxon>rosids</taxon>
        <taxon>fabids</taxon>
        <taxon>Fabales</taxon>
        <taxon>Fabaceae</taxon>
        <taxon>Papilionoideae</taxon>
        <taxon>50 kb inversion clade</taxon>
        <taxon>NPAAA clade</taxon>
        <taxon>indigoferoid/millettioid clade</taxon>
        <taxon>Phaseoleae</taxon>
        <taxon>Sphenostylis</taxon>
    </lineage>
</organism>
<dbReference type="Gramene" id="rna-AYBTSS11_LOCUS29039">
    <property type="protein sequence ID" value="CAJ1976896.1"/>
    <property type="gene ID" value="gene-AYBTSS11_LOCUS29039"/>
</dbReference>
<dbReference type="Proteomes" id="UP001189624">
    <property type="component" value="Chromosome 10"/>
</dbReference>
<protein>
    <submittedName>
        <fullName evidence="2">Uncharacterized protein</fullName>
    </submittedName>
</protein>
<name>A0AA86W245_9FABA</name>
<sequence length="88" mass="10012">MKMKLLFFLLLFASTISSSLAKGSFQETLLSSEFNDFSNGSRARHLLENESKTQTSVDFAQGYMSNDDLELAIKEFGQRCSNISRIYR</sequence>
<reference evidence="2" key="1">
    <citation type="submission" date="2023-10" db="EMBL/GenBank/DDBJ databases">
        <authorList>
            <person name="Domelevo Entfellner J.-B."/>
        </authorList>
    </citation>
    <scope>NUCLEOTIDE SEQUENCE</scope>
</reference>
<keyword evidence="3" id="KW-1185">Reference proteome</keyword>
<evidence type="ECO:0000313" key="2">
    <source>
        <dbReference type="EMBL" id="CAJ1976896.1"/>
    </source>
</evidence>
<evidence type="ECO:0000256" key="1">
    <source>
        <dbReference type="SAM" id="SignalP"/>
    </source>
</evidence>
<accession>A0AA86W245</accession>
<evidence type="ECO:0000313" key="3">
    <source>
        <dbReference type="Proteomes" id="UP001189624"/>
    </source>
</evidence>
<keyword evidence="1" id="KW-0732">Signal</keyword>
<dbReference type="EMBL" id="OY731407">
    <property type="protein sequence ID" value="CAJ1976896.1"/>
    <property type="molecule type" value="Genomic_DNA"/>
</dbReference>
<feature type="chain" id="PRO_5041680345" evidence="1">
    <location>
        <begin position="22"/>
        <end position="88"/>
    </location>
</feature>
<dbReference type="AlphaFoldDB" id="A0AA86W245"/>
<gene>
    <name evidence="2" type="ORF">AYBTSS11_LOCUS29039</name>
</gene>
<feature type="signal peptide" evidence="1">
    <location>
        <begin position="1"/>
        <end position="21"/>
    </location>
</feature>